<dbReference type="InterPro" id="IPR016661">
    <property type="entry name" value="PFDN4"/>
</dbReference>
<evidence type="ECO:0000256" key="3">
    <source>
        <dbReference type="PIRNR" id="PIRNR016477"/>
    </source>
</evidence>
<comment type="similarity">
    <text evidence="1 3">Belongs to the prefoldin subunit beta family.</text>
</comment>
<keyword evidence="2 3" id="KW-0143">Chaperone</keyword>
<comment type="caution">
    <text evidence="5">The sequence shown here is derived from an EMBL/GenBank/DDBJ whole genome shotgun (WGS) entry which is preliminary data.</text>
</comment>
<evidence type="ECO:0000313" key="5">
    <source>
        <dbReference type="EMBL" id="CAL5138762.1"/>
    </source>
</evidence>
<sequence>MATKEDIEVTLQDQQRINSFATWNLKYKDLTAEHEQKKKDIANLNDAEDELIISDAEVHPFLIGETFFHLPTDEVTNELSISKENMKLRMVELEDLITSSKAQMQTLKKELYGKFGKNINLEED</sequence>
<evidence type="ECO:0000313" key="6">
    <source>
        <dbReference type="Proteomes" id="UP001497525"/>
    </source>
</evidence>
<reference evidence="5" key="1">
    <citation type="submission" date="2024-06" db="EMBL/GenBank/DDBJ databases">
        <authorList>
            <person name="Liu X."/>
            <person name="Lenzi L."/>
            <person name="Haldenby T S."/>
            <person name="Uol C."/>
        </authorList>
    </citation>
    <scope>NUCLEOTIDE SEQUENCE</scope>
</reference>
<dbReference type="InterPro" id="IPR009053">
    <property type="entry name" value="Prefoldin"/>
</dbReference>
<dbReference type="Gene3D" id="1.10.287.370">
    <property type="match status" value="1"/>
</dbReference>
<dbReference type="PANTHER" id="PTHR21100:SF9">
    <property type="entry name" value="PREFOLDIN SUBUNIT 4"/>
    <property type="match status" value="1"/>
</dbReference>
<protein>
    <recommendedName>
        <fullName evidence="3">Prefoldin subunit 4</fullName>
    </recommendedName>
</protein>
<dbReference type="PANTHER" id="PTHR21100">
    <property type="entry name" value="PREFOLDIN SUBUNIT 4"/>
    <property type="match status" value="1"/>
</dbReference>
<dbReference type="InterPro" id="IPR002777">
    <property type="entry name" value="PFD_beta-like"/>
</dbReference>
<dbReference type="SUPFAM" id="SSF46579">
    <property type="entry name" value="Prefoldin"/>
    <property type="match status" value="1"/>
</dbReference>
<dbReference type="GO" id="GO:0051082">
    <property type="term" value="F:unfolded protein binding"/>
    <property type="evidence" value="ECO:0007669"/>
    <property type="project" value="InterPro"/>
</dbReference>
<gene>
    <name evidence="5" type="ORF">CDAUBV1_LOCUS13570</name>
</gene>
<evidence type="ECO:0000256" key="2">
    <source>
        <dbReference type="ARBA" id="ARBA00023186"/>
    </source>
</evidence>
<proteinExistence type="inferred from homology"/>
<feature type="coiled-coil region" evidence="4">
    <location>
        <begin position="83"/>
        <end position="110"/>
    </location>
</feature>
<accession>A0AAV2TMW2</accession>
<organism evidence="5 6">
    <name type="scientific">Calicophoron daubneyi</name>
    <name type="common">Rumen fluke</name>
    <name type="synonym">Paramphistomum daubneyi</name>
    <dbReference type="NCBI Taxonomy" id="300641"/>
    <lineage>
        <taxon>Eukaryota</taxon>
        <taxon>Metazoa</taxon>
        <taxon>Spiralia</taxon>
        <taxon>Lophotrochozoa</taxon>
        <taxon>Platyhelminthes</taxon>
        <taxon>Trematoda</taxon>
        <taxon>Digenea</taxon>
        <taxon>Plagiorchiida</taxon>
        <taxon>Pronocephalata</taxon>
        <taxon>Paramphistomoidea</taxon>
        <taxon>Paramphistomidae</taxon>
        <taxon>Calicophoron</taxon>
    </lineage>
</organism>
<comment type="subunit">
    <text evidence="3">Heterohexamer of two PFD-alpha type and four PFD-beta type subunits.</text>
</comment>
<dbReference type="AlphaFoldDB" id="A0AAV2TMW2"/>
<evidence type="ECO:0000256" key="1">
    <source>
        <dbReference type="ARBA" id="ARBA00008045"/>
    </source>
</evidence>
<dbReference type="GO" id="GO:0005737">
    <property type="term" value="C:cytoplasm"/>
    <property type="evidence" value="ECO:0007669"/>
    <property type="project" value="TreeGrafter"/>
</dbReference>
<keyword evidence="4" id="KW-0175">Coiled coil</keyword>
<dbReference type="GO" id="GO:0006457">
    <property type="term" value="P:protein folding"/>
    <property type="evidence" value="ECO:0007669"/>
    <property type="project" value="UniProtKB-UniRule"/>
</dbReference>
<dbReference type="EMBL" id="CAXLJL010000523">
    <property type="protein sequence ID" value="CAL5138762.1"/>
    <property type="molecule type" value="Genomic_DNA"/>
</dbReference>
<dbReference type="PIRSF" id="PIRSF016477">
    <property type="entry name" value="Prefoldin_subunit_4"/>
    <property type="match status" value="1"/>
</dbReference>
<name>A0AAV2TMW2_CALDB</name>
<comment type="function">
    <text evidence="3">Binds specifically to cytosolic chaperonin (c-CPN) and transfers target proteins to it. Binds to nascent polypeptide chain and promotes folding in an environment in which there are many competing pathways for nonnative proteins.</text>
</comment>
<dbReference type="Proteomes" id="UP001497525">
    <property type="component" value="Unassembled WGS sequence"/>
</dbReference>
<evidence type="ECO:0000256" key="4">
    <source>
        <dbReference type="SAM" id="Coils"/>
    </source>
</evidence>
<dbReference type="GO" id="GO:0016272">
    <property type="term" value="C:prefoldin complex"/>
    <property type="evidence" value="ECO:0007669"/>
    <property type="project" value="UniProtKB-UniRule"/>
</dbReference>
<dbReference type="Pfam" id="PF01920">
    <property type="entry name" value="Prefoldin_2"/>
    <property type="match status" value="1"/>
</dbReference>